<dbReference type="NCBIfam" id="NF001452">
    <property type="entry name" value="PRK00311.1"/>
    <property type="match status" value="1"/>
</dbReference>
<evidence type="ECO:0000256" key="9">
    <source>
        <dbReference type="PIRSR" id="PIRSR000388-2"/>
    </source>
</evidence>
<feature type="binding site" evidence="7 10">
    <location>
        <position position="51"/>
    </location>
    <ligand>
        <name>Mg(2+)</name>
        <dbReference type="ChEBI" id="CHEBI:18420"/>
    </ligand>
</feature>
<keyword evidence="12" id="KW-1185">Reference proteome</keyword>
<reference evidence="11 12" key="1">
    <citation type="submission" date="2015-12" db="EMBL/GenBank/DDBJ databases">
        <title>Nitrous oxide reduction kinetics distinguish bacteria harboring typical versus atypical NosZ.</title>
        <authorList>
            <person name="Yoon S."/>
            <person name="Nissen S."/>
            <person name="Park D."/>
            <person name="Sanford R.A."/>
            <person name="Loeffler F.E."/>
        </authorList>
    </citation>
    <scope>NUCLEOTIDE SEQUENCE [LARGE SCALE GENOMIC DNA]</scope>
    <source>
        <strain evidence="11 12">ATCC BAA-841</strain>
    </source>
</reference>
<keyword evidence="4 7" id="KW-0566">Pantothenate biosynthesis</keyword>
<evidence type="ECO:0000313" key="11">
    <source>
        <dbReference type="EMBL" id="KXB30990.1"/>
    </source>
</evidence>
<dbReference type="STRING" id="281362.AT959_09800"/>
<feature type="binding site" evidence="7 10">
    <location>
        <position position="90"/>
    </location>
    <ligand>
        <name>Mg(2+)</name>
        <dbReference type="ChEBI" id="CHEBI:18420"/>
    </ligand>
</feature>
<dbReference type="GO" id="GO:0008168">
    <property type="term" value="F:methyltransferase activity"/>
    <property type="evidence" value="ECO:0007669"/>
    <property type="project" value="UniProtKB-KW"/>
</dbReference>
<proteinExistence type="inferred from homology"/>
<dbReference type="InterPro" id="IPR003700">
    <property type="entry name" value="Pantoate_hydroxy_MeTrfase"/>
</dbReference>
<keyword evidence="7 10" id="KW-0460">Magnesium</keyword>
<evidence type="ECO:0000313" key="12">
    <source>
        <dbReference type="Proteomes" id="UP000070186"/>
    </source>
</evidence>
<evidence type="ECO:0000256" key="5">
    <source>
        <dbReference type="ARBA" id="ARBA00022679"/>
    </source>
</evidence>
<dbReference type="CDD" id="cd06557">
    <property type="entry name" value="KPHMT-like"/>
    <property type="match status" value="1"/>
</dbReference>
<dbReference type="SUPFAM" id="SSF51621">
    <property type="entry name" value="Phosphoenolpyruvate/pyruvate domain"/>
    <property type="match status" value="1"/>
</dbReference>
<dbReference type="Pfam" id="PF02548">
    <property type="entry name" value="Pantoate_transf"/>
    <property type="match status" value="1"/>
</dbReference>
<gene>
    <name evidence="7 11" type="primary">panB</name>
    <name evidence="11" type="ORF">AT959_09800</name>
</gene>
<dbReference type="GO" id="GO:0000287">
    <property type="term" value="F:magnesium ion binding"/>
    <property type="evidence" value="ECO:0007669"/>
    <property type="project" value="TreeGrafter"/>
</dbReference>
<name>A0A133XJ70_9RHOO</name>
<dbReference type="InterPro" id="IPR015813">
    <property type="entry name" value="Pyrv/PenolPyrv_kinase-like_dom"/>
</dbReference>
<dbReference type="PANTHER" id="PTHR20881:SF0">
    <property type="entry name" value="3-METHYL-2-OXOBUTANOATE HYDROXYMETHYLTRANSFERASE"/>
    <property type="match status" value="1"/>
</dbReference>
<evidence type="ECO:0000256" key="3">
    <source>
        <dbReference type="ARBA" id="ARBA00011424"/>
    </source>
</evidence>
<dbReference type="PANTHER" id="PTHR20881">
    <property type="entry name" value="3-METHYL-2-OXOBUTANOATE HYDROXYMETHYLTRANSFERASE"/>
    <property type="match status" value="1"/>
</dbReference>
<dbReference type="GO" id="GO:0005737">
    <property type="term" value="C:cytoplasm"/>
    <property type="evidence" value="ECO:0007669"/>
    <property type="project" value="UniProtKB-SubCell"/>
</dbReference>
<comment type="subcellular location">
    <subcellularLocation>
        <location evidence="7">Cytoplasm</location>
    </subcellularLocation>
</comment>
<evidence type="ECO:0000256" key="10">
    <source>
        <dbReference type="PIRSR" id="PIRSR000388-3"/>
    </source>
</evidence>
<sequence>MSAQTITRRLTQADLAKLYASGEKVSMFTCYDASFARLLDGAGVETLLIGDSLGNVIQGHDTTLPVTVADIAYHTAAVKRGSDHAFILADMPFGSYQESPEQAFRNAVTLMAAGAQMVKLEGGAEMAATVEFLTQRGIPVCGHLGLTPQSVHALGGYKVQGKGEAAAQRLRDDALLLQQAGATMLVLEAIPAALAAEVTASLNIITIGIGAGKDCSGQVLVLHDAFDIPPGKKAKFVRNFMDGASSLHDAAIRAVAAIKDGSYPAPEHTYAG</sequence>
<dbReference type="GO" id="GO:0032259">
    <property type="term" value="P:methylation"/>
    <property type="evidence" value="ECO:0007669"/>
    <property type="project" value="UniProtKB-KW"/>
</dbReference>
<keyword evidence="11" id="KW-0489">Methyltransferase</keyword>
<dbReference type="FunFam" id="3.20.20.60:FF:000003">
    <property type="entry name" value="3-methyl-2-oxobutanoate hydroxymethyltransferase"/>
    <property type="match status" value="1"/>
</dbReference>
<protein>
    <recommendedName>
        <fullName evidence="7">3-methyl-2-oxobutanoate hydroxymethyltransferase</fullName>
        <ecNumber evidence="7">2.1.2.11</ecNumber>
    </recommendedName>
    <alternativeName>
        <fullName evidence="7">Ketopantoate hydroxymethyltransferase</fullName>
        <shortName evidence="7">KPHMT</shortName>
    </alternativeName>
</protein>
<dbReference type="UniPathway" id="UPA00028">
    <property type="reaction ID" value="UER00003"/>
</dbReference>
<comment type="caution">
    <text evidence="11">The sequence shown here is derived from an EMBL/GenBank/DDBJ whole genome shotgun (WGS) entry which is preliminary data.</text>
</comment>
<keyword evidence="7 10" id="KW-0479">Metal-binding</keyword>
<dbReference type="InterPro" id="IPR040442">
    <property type="entry name" value="Pyrv_kinase-like_dom_sf"/>
</dbReference>
<evidence type="ECO:0000256" key="7">
    <source>
        <dbReference type="HAMAP-Rule" id="MF_00156"/>
    </source>
</evidence>
<dbReference type="AlphaFoldDB" id="A0A133XJ70"/>
<evidence type="ECO:0000256" key="8">
    <source>
        <dbReference type="PIRSR" id="PIRSR000388-1"/>
    </source>
</evidence>
<feature type="binding site" evidence="7 10">
    <location>
        <position position="121"/>
    </location>
    <ligand>
        <name>Mg(2+)</name>
        <dbReference type="ChEBI" id="CHEBI:18420"/>
    </ligand>
</feature>
<feature type="active site" description="Proton acceptor" evidence="7 8">
    <location>
        <position position="188"/>
    </location>
</feature>
<keyword evidence="5 7" id="KW-0808">Transferase</keyword>
<dbReference type="NCBIfam" id="TIGR00222">
    <property type="entry name" value="panB"/>
    <property type="match status" value="1"/>
</dbReference>
<evidence type="ECO:0000256" key="6">
    <source>
        <dbReference type="ARBA" id="ARBA00056497"/>
    </source>
</evidence>
<comment type="subunit">
    <text evidence="3 7">Homodecamer; pentamer of dimers.</text>
</comment>
<evidence type="ECO:0000256" key="1">
    <source>
        <dbReference type="ARBA" id="ARBA00005033"/>
    </source>
</evidence>
<comment type="function">
    <text evidence="6 7">Catalyzes the reversible reaction in which hydroxymethyl group from 5,10-methylenetetrahydrofolate is transferred onto alpha-ketoisovalerate to form ketopantoate.</text>
</comment>
<organism evidence="11 12">
    <name type="scientific">Dechloromonas denitrificans</name>
    <dbReference type="NCBI Taxonomy" id="281362"/>
    <lineage>
        <taxon>Bacteria</taxon>
        <taxon>Pseudomonadati</taxon>
        <taxon>Pseudomonadota</taxon>
        <taxon>Betaproteobacteria</taxon>
        <taxon>Rhodocyclales</taxon>
        <taxon>Azonexaceae</taxon>
        <taxon>Dechloromonas</taxon>
    </lineage>
</organism>
<feature type="binding site" evidence="7 9">
    <location>
        <position position="119"/>
    </location>
    <ligand>
        <name>3-methyl-2-oxobutanoate</name>
        <dbReference type="ChEBI" id="CHEBI:11851"/>
    </ligand>
</feature>
<dbReference type="EC" id="2.1.2.11" evidence="7"/>
<dbReference type="GO" id="GO:0015940">
    <property type="term" value="P:pantothenate biosynthetic process"/>
    <property type="evidence" value="ECO:0007669"/>
    <property type="project" value="UniProtKB-UniRule"/>
</dbReference>
<feature type="binding site" evidence="7 9">
    <location>
        <begin position="51"/>
        <end position="52"/>
    </location>
    <ligand>
        <name>3-methyl-2-oxobutanoate</name>
        <dbReference type="ChEBI" id="CHEBI:11851"/>
    </ligand>
</feature>
<comment type="catalytic activity">
    <reaction evidence="7">
        <text>(6R)-5,10-methylene-5,6,7,8-tetrahydrofolate + 3-methyl-2-oxobutanoate + H2O = 2-dehydropantoate + (6S)-5,6,7,8-tetrahydrofolate</text>
        <dbReference type="Rhea" id="RHEA:11824"/>
        <dbReference type="ChEBI" id="CHEBI:11561"/>
        <dbReference type="ChEBI" id="CHEBI:11851"/>
        <dbReference type="ChEBI" id="CHEBI:15377"/>
        <dbReference type="ChEBI" id="CHEBI:15636"/>
        <dbReference type="ChEBI" id="CHEBI:57453"/>
        <dbReference type="EC" id="2.1.2.11"/>
    </reaction>
</comment>
<dbReference type="Gene3D" id="3.20.20.60">
    <property type="entry name" value="Phosphoenolpyruvate-binding domains"/>
    <property type="match status" value="1"/>
</dbReference>
<evidence type="ECO:0000256" key="2">
    <source>
        <dbReference type="ARBA" id="ARBA00008676"/>
    </source>
</evidence>
<dbReference type="Proteomes" id="UP000070186">
    <property type="component" value="Unassembled WGS sequence"/>
</dbReference>
<evidence type="ECO:0000256" key="4">
    <source>
        <dbReference type="ARBA" id="ARBA00022655"/>
    </source>
</evidence>
<dbReference type="PIRSF" id="PIRSF000388">
    <property type="entry name" value="Pantoate_hydroxy_MeTrfase"/>
    <property type="match status" value="1"/>
</dbReference>
<dbReference type="GO" id="GO:0003864">
    <property type="term" value="F:3-methyl-2-oxobutanoate hydroxymethyltransferase activity"/>
    <property type="evidence" value="ECO:0007669"/>
    <property type="project" value="UniProtKB-UniRule"/>
</dbReference>
<feature type="binding site" evidence="7 9">
    <location>
        <position position="90"/>
    </location>
    <ligand>
        <name>3-methyl-2-oxobutanoate</name>
        <dbReference type="ChEBI" id="CHEBI:11851"/>
    </ligand>
</feature>
<keyword evidence="7" id="KW-0963">Cytoplasm</keyword>
<comment type="cofactor">
    <cofactor evidence="7 10">
        <name>Mg(2+)</name>
        <dbReference type="ChEBI" id="CHEBI:18420"/>
    </cofactor>
    <text evidence="7 10">Binds 1 Mg(2+) ion per subunit.</text>
</comment>
<comment type="similarity">
    <text evidence="2 7">Belongs to the PanB family.</text>
</comment>
<accession>A0A133XJ70</accession>
<dbReference type="RefSeq" id="WP_066882790.1">
    <property type="nucleotide sequence ID" value="NZ_LODL01000019.1"/>
</dbReference>
<comment type="pathway">
    <text evidence="1 7">Cofactor biosynthesis; (R)-pantothenate biosynthesis; (R)-pantoate from 3-methyl-2-oxobutanoate: step 1/2.</text>
</comment>
<dbReference type="HAMAP" id="MF_00156">
    <property type="entry name" value="PanB"/>
    <property type="match status" value="1"/>
</dbReference>
<dbReference type="EMBL" id="LODL01000019">
    <property type="protein sequence ID" value="KXB30990.1"/>
    <property type="molecule type" value="Genomic_DNA"/>
</dbReference>